<evidence type="ECO:0000313" key="2">
    <source>
        <dbReference type="Proteomes" id="UP000658656"/>
    </source>
</evidence>
<reference evidence="1" key="2">
    <citation type="submission" date="2020-09" db="EMBL/GenBank/DDBJ databases">
        <authorList>
            <person name="Sun Q."/>
            <person name="Zhou Y."/>
        </authorList>
    </citation>
    <scope>NUCLEOTIDE SEQUENCE</scope>
    <source>
        <strain evidence="1">CGMCC 4.7679</strain>
    </source>
</reference>
<sequence>MAGTFDDTHLVNAALDVHADHLRRNFTAAEPYLVVRRGGGVEQDGNAEPLAGSG</sequence>
<dbReference type="EMBL" id="BNAV01000001">
    <property type="protein sequence ID" value="GHF32655.1"/>
    <property type="molecule type" value="Genomic_DNA"/>
</dbReference>
<gene>
    <name evidence="1" type="ORF">GCM10017566_01550</name>
</gene>
<dbReference type="RefSeq" id="WP_183176836.1">
    <property type="nucleotide sequence ID" value="NZ_BNAV01000001.1"/>
</dbReference>
<name>A0A8H9M2Q2_9PSEU</name>
<comment type="caution">
    <text evidence="1">The sequence shown here is derived from an EMBL/GenBank/DDBJ whole genome shotgun (WGS) entry which is preliminary data.</text>
</comment>
<evidence type="ECO:0000313" key="1">
    <source>
        <dbReference type="EMBL" id="GHF32655.1"/>
    </source>
</evidence>
<protein>
    <submittedName>
        <fullName evidence="1">Uncharacterized protein</fullName>
    </submittedName>
</protein>
<reference evidence="1" key="1">
    <citation type="journal article" date="2014" name="Int. J. Syst. Evol. Microbiol.">
        <title>Complete genome sequence of Corynebacterium casei LMG S-19264T (=DSM 44701T), isolated from a smear-ripened cheese.</title>
        <authorList>
            <consortium name="US DOE Joint Genome Institute (JGI-PGF)"/>
            <person name="Walter F."/>
            <person name="Albersmeier A."/>
            <person name="Kalinowski J."/>
            <person name="Ruckert C."/>
        </authorList>
    </citation>
    <scope>NUCLEOTIDE SEQUENCE</scope>
    <source>
        <strain evidence="1">CGMCC 4.7679</strain>
    </source>
</reference>
<dbReference type="AlphaFoldDB" id="A0A8H9M2Q2"/>
<proteinExistence type="predicted"/>
<dbReference type="Proteomes" id="UP000658656">
    <property type="component" value="Unassembled WGS sequence"/>
</dbReference>
<keyword evidence="2" id="KW-1185">Reference proteome</keyword>
<organism evidence="1 2">
    <name type="scientific">Amycolatopsis bartoniae</name>
    <dbReference type="NCBI Taxonomy" id="941986"/>
    <lineage>
        <taxon>Bacteria</taxon>
        <taxon>Bacillati</taxon>
        <taxon>Actinomycetota</taxon>
        <taxon>Actinomycetes</taxon>
        <taxon>Pseudonocardiales</taxon>
        <taxon>Pseudonocardiaceae</taxon>
        <taxon>Amycolatopsis</taxon>
    </lineage>
</organism>
<accession>A0A8H9M2Q2</accession>